<dbReference type="FunFam" id="1.10.10.10:FF:000001">
    <property type="entry name" value="LysR family transcriptional regulator"/>
    <property type="match status" value="1"/>
</dbReference>
<dbReference type="InterPro" id="IPR000847">
    <property type="entry name" value="LysR_HTH_N"/>
</dbReference>
<dbReference type="SUPFAM" id="SSF53850">
    <property type="entry name" value="Periplasmic binding protein-like II"/>
    <property type="match status" value="1"/>
</dbReference>
<dbReference type="InterPro" id="IPR050950">
    <property type="entry name" value="HTH-type_LysR_regulators"/>
</dbReference>
<dbReference type="SUPFAM" id="SSF46785">
    <property type="entry name" value="Winged helix' DNA-binding domain"/>
    <property type="match status" value="1"/>
</dbReference>
<dbReference type="PANTHER" id="PTHR30419">
    <property type="entry name" value="HTH-TYPE TRANSCRIPTIONAL REGULATOR YBHD"/>
    <property type="match status" value="1"/>
</dbReference>
<proteinExistence type="inferred from homology"/>
<evidence type="ECO:0000256" key="3">
    <source>
        <dbReference type="ARBA" id="ARBA00023015"/>
    </source>
</evidence>
<dbReference type="GO" id="GO:0003677">
    <property type="term" value="F:DNA binding"/>
    <property type="evidence" value="ECO:0007669"/>
    <property type="project" value="UniProtKB-KW"/>
</dbReference>
<dbReference type="STRING" id="1035.BN961_02536"/>
<dbReference type="Gene3D" id="3.40.190.290">
    <property type="match status" value="1"/>
</dbReference>
<dbReference type="PANTHER" id="PTHR30419:SF14">
    <property type="entry name" value="LYSR FAMILY TRANSCRIPTIONAL REGULATOR"/>
    <property type="match status" value="1"/>
</dbReference>
<accession>A0A090MNY2</accession>
<comment type="function">
    <text evidence="1">NodD regulates the expression of the nodABCFE genes which encode other nodulation proteins. NodD is also a negative regulator of its own expression. Binds flavonoids as inducers.</text>
</comment>
<sequence length="307" mass="33697">MNVGLRQLKVFLAVAKHGSFSRAAEDIGMSQSAVSLAIRHVETELGVKLLDRTTRNVRLTTVGETLVATGARLLNELDTVLRELRDIGVQHRGTVAMACVPSIARSLMPRCIEHCTAKWPNVSFAIEDVAAREVVQKAVRGEIEFGISSGLISESELEIHKLMSDPFLLVCRRDDAFAKKKSVGWSQLAGRRLVMLNNTSGSRQQIVDTLARLQIQANIVLELAQPSSVLGMVEAGLGVAVMPEMVAPYKSHTALITRTLTRPAASRDILLFKRKDRSLSPAAQVVWQTFFELSYNRKTSAPTTRPG</sequence>
<dbReference type="PROSITE" id="PS50931">
    <property type="entry name" value="HTH_LYSR"/>
    <property type="match status" value="1"/>
</dbReference>
<evidence type="ECO:0000313" key="8">
    <source>
        <dbReference type="Proteomes" id="UP000035762"/>
    </source>
</evidence>
<dbReference type="Pfam" id="PF00126">
    <property type="entry name" value="HTH_1"/>
    <property type="match status" value="1"/>
</dbReference>
<comment type="similarity">
    <text evidence="2">Belongs to the LysR transcriptional regulatory family.</text>
</comment>
<keyword evidence="3" id="KW-0805">Transcription regulation</keyword>
<dbReference type="Proteomes" id="UP000035762">
    <property type="component" value="Unassembled WGS sequence"/>
</dbReference>
<reference evidence="7 8" key="1">
    <citation type="journal article" date="2014" name="Genome Announc.">
        <title>Genome Sequence of Afipia felis Strain 76713, Isolated in Hospital Water Using an Amoeba Co-Culture Procedure.</title>
        <authorList>
            <person name="Benamar S."/>
            <person name="La Scola B."/>
            <person name="Croce O."/>
        </authorList>
    </citation>
    <scope>NUCLEOTIDE SEQUENCE [LARGE SCALE GENOMIC DNA]</scope>
    <source>
        <strain evidence="7 8">76713</strain>
    </source>
</reference>
<dbReference type="Gene3D" id="1.10.10.10">
    <property type="entry name" value="Winged helix-like DNA-binding domain superfamily/Winged helix DNA-binding domain"/>
    <property type="match status" value="1"/>
</dbReference>
<protein>
    <submittedName>
        <fullName evidence="7">Cyn operon transcriptional activator</fullName>
    </submittedName>
</protein>
<keyword evidence="8" id="KW-1185">Reference proteome</keyword>
<dbReference type="InterPro" id="IPR036390">
    <property type="entry name" value="WH_DNA-bd_sf"/>
</dbReference>
<evidence type="ECO:0000256" key="5">
    <source>
        <dbReference type="ARBA" id="ARBA00023163"/>
    </source>
</evidence>
<name>A0A090MNY2_AFIFE</name>
<keyword evidence="5" id="KW-0804">Transcription</keyword>
<evidence type="ECO:0000313" key="7">
    <source>
        <dbReference type="EMBL" id="CEG09115.1"/>
    </source>
</evidence>
<feature type="domain" description="HTH lysR-type" evidence="6">
    <location>
        <begin position="1"/>
        <end position="60"/>
    </location>
</feature>
<evidence type="ECO:0000256" key="1">
    <source>
        <dbReference type="ARBA" id="ARBA00003502"/>
    </source>
</evidence>
<dbReference type="RefSeq" id="WP_048756774.1">
    <property type="nucleotide sequence ID" value="NZ_CCAZ020000001.1"/>
</dbReference>
<dbReference type="PRINTS" id="PR00039">
    <property type="entry name" value="HTHLYSR"/>
</dbReference>
<gene>
    <name evidence="7" type="primary">cynR_1</name>
    <name evidence="7" type="ORF">BN961_02536</name>
</gene>
<keyword evidence="4" id="KW-0238">DNA-binding</keyword>
<dbReference type="InterPro" id="IPR036388">
    <property type="entry name" value="WH-like_DNA-bd_sf"/>
</dbReference>
<dbReference type="EMBL" id="CCAZ020000001">
    <property type="protein sequence ID" value="CEG09115.1"/>
    <property type="molecule type" value="Genomic_DNA"/>
</dbReference>
<dbReference type="GO" id="GO:0005829">
    <property type="term" value="C:cytosol"/>
    <property type="evidence" value="ECO:0007669"/>
    <property type="project" value="TreeGrafter"/>
</dbReference>
<dbReference type="InterPro" id="IPR005119">
    <property type="entry name" value="LysR_subst-bd"/>
</dbReference>
<dbReference type="GO" id="GO:0003700">
    <property type="term" value="F:DNA-binding transcription factor activity"/>
    <property type="evidence" value="ECO:0007669"/>
    <property type="project" value="InterPro"/>
</dbReference>
<dbReference type="Pfam" id="PF03466">
    <property type="entry name" value="LysR_substrate"/>
    <property type="match status" value="1"/>
</dbReference>
<evidence type="ECO:0000256" key="4">
    <source>
        <dbReference type="ARBA" id="ARBA00023125"/>
    </source>
</evidence>
<dbReference type="AlphaFoldDB" id="A0A090MNY2"/>
<organism evidence="7 8">
    <name type="scientific">Afipia felis</name>
    <name type="common">Cat scratch disease bacillus</name>
    <dbReference type="NCBI Taxonomy" id="1035"/>
    <lineage>
        <taxon>Bacteria</taxon>
        <taxon>Pseudomonadati</taxon>
        <taxon>Pseudomonadota</taxon>
        <taxon>Alphaproteobacteria</taxon>
        <taxon>Hyphomicrobiales</taxon>
        <taxon>Nitrobacteraceae</taxon>
        <taxon>Afipia</taxon>
    </lineage>
</organism>
<dbReference type="CDD" id="cd08440">
    <property type="entry name" value="PBP2_LTTR_like_4"/>
    <property type="match status" value="1"/>
</dbReference>
<evidence type="ECO:0000259" key="6">
    <source>
        <dbReference type="PROSITE" id="PS50931"/>
    </source>
</evidence>
<dbReference type="OrthoDB" id="8129681at2"/>
<evidence type="ECO:0000256" key="2">
    <source>
        <dbReference type="ARBA" id="ARBA00009437"/>
    </source>
</evidence>
<comment type="caution">
    <text evidence="7">The sequence shown here is derived from an EMBL/GenBank/DDBJ whole genome shotgun (WGS) entry which is preliminary data.</text>
</comment>